<dbReference type="PANTHER" id="PTHR33420">
    <property type="entry name" value="FIMBRIAL SUBUNIT ELFA-RELATED"/>
    <property type="match status" value="1"/>
</dbReference>
<dbReference type="Pfam" id="PF00419">
    <property type="entry name" value="Fimbrial"/>
    <property type="match status" value="1"/>
</dbReference>
<keyword evidence="3" id="KW-0732">Signal</keyword>
<comment type="caution">
    <text evidence="6">The sequence shown here is derived from an EMBL/GenBank/DDBJ whole genome shotgun (WGS) entry which is preliminary data.</text>
</comment>
<dbReference type="InterPro" id="IPR008966">
    <property type="entry name" value="Adhesion_dom_sf"/>
</dbReference>
<dbReference type="EMBL" id="JAMHKS010000066">
    <property type="protein sequence ID" value="MCU6677056.1"/>
    <property type="molecule type" value="Genomic_DNA"/>
</dbReference>
<evidence type="ECO:0000259" key="5">
    <source>
        <dbReference type="Pfam" id="PF00419"/>
    </source>
</evidence>
<sequence>MGSSNLDYLDNHFLYVGDNLQFPPTNLNELEQVGDTTGGTPFALQLDCNSAVGVKLRLNGNESAAIKDKGVLKNDARHNRTRGIADQLLYQNAPVMFHIEIDMGTAAEIPLHARYYQTQHRVAAGEVNAVATYTLTYY</sequence>
<organism evidence="6 7">
    <name type="scientific">Leclercia tamurae</name>
    <dbReference type="NCBI Taxonomy" id="2926467"/>
    <lineage>
        <taxon>Bacteria</taxon>
        <taxon>Pseudomonadati</taxon>
        <taxon>Pseudomonadota</taxon>
        <taxon>Gammaproteobacteria</taxon>
        <taxon>Enterobacterales</taxon>
        <taxon>Enterobacteriaceae</taxon>
        <taxon>Leclercia</taxon>
    </lineage>
</organism>
<keyword evidence="7" id="KW-1185">Reference proteome</keyword>
<comment type="subcellular location">
    <subcellularLocation>
        <location evidence="1">Fimbrium</location>
    </subcellularLocation>
</comment>
<dbReference type="Proteomes" id="UP001062027">
    <property type="component" value="Unassembled WGS sequence"/>
</dbReference>
<gene>
    <name evidence="6" type="ORF">M8318_05165</name>
</gene>
<name>A0ABT2R868_9ENTR</name>
<evidence type="ECO:0000313" key="7">
    <source>
        <dbReference type="Proteomes" id="UP001062027"/>
    </source>
</evidence>
<evidence type="ECO:0000313" key="6">
    <source>
        <dbReference type="EMBL" id="MCU6677056.1"/>
    </source>
</evidence>
<evidence type="ECO:0000256" key="2">
    <source>
        <dbReference type="ARBA" id="ARBA00006671"/>
    </source>
</evidence>
<comment type="similarity">
    <text evidence="2">Belongs to the fimbrial protein family.</text>
</comment>
<dbReference type="InterPro" id="IPR000259">
    <property type="entry name" value="Adhesion_dom_fimbrial"/>
</dbReference>
<reference evidence="6" key="1">
    <citation type="submission" date="2022-05" db="EMBL/GenBank/DDBJ databases">
        <title>Description of a novel species of Leclercia; Leclercia tamurae and the Proposal for a Novel Genus Silvania gen. nov. Containing Two Novel Species Silvania hatchlandensis sp. nov. and Silvania confinis sp. nov. Isolated from the Rhizosphere of Oak.</title>
        <authorList>
            <person name="Maddock D.W."/>
            <person name="Brady C.L."/>
            <person name="Denman S."/>
            <person name="Arnold D."/>
        </authorList>
    </citation>
    <scope>NUCLEOTIDE SEQUENCE</scope>
    <source>
        <strain evidence="6">H6S3</strain>
    </source>
</reference>
<dbReference type="SUPFAM" id="SSF49401">
    <property type="entry name" value="Bacterial adhesins"/>
    <property type="match status" value="1"/>
</dbReference>
<dbReference type="Gene3D" id="2.60.40.1090">
    <property type="entry name" value="Fimbrial-type adhesion domain"/>
    <property type="match status" value="1"/>
</dbReference>
<dbReference type="InterPro" id="IPR036937">
    <property type="entry name" value="Adhesion_dom_fimbrial_sf"/>
</dbReference>
<keyword evidence="4" id="KW-0281">Fimbrium</keyword>
<feature type="domain" description="Fimbrial-type adhesion" evidence="5">
    <location>
        <begin position="19"/>
        <end position="137"/>
    </location>
</feature>
<proteinExistence type="inferred from homology"/>
<protein>
    <submittedName>
        <fullName evidence="6">Fimbrial protein</fullName>
    </submittedName>
</protein>
<evidence type="ECO:0000256" key="1">
    <source>
        <dbReference type="ARBA" id="ARBA00004561"/>
    </source>
</evidence>
<evidence type="ECO:0000256" key="3">
    <source>
        <dbReference type="ARBA" id="ARBA00022729"/>
    </source>
</evidence>
<dbReference type="InterPro" id="IPR050263">
    <property type="entry name" value="Bact_Fimbrial_Adh_Pro"/>
</dbReference>
<evidence type="ECO:0000256" key="4">
    <source>
        <dbReference type="ARBA" id="ARBA00023263"/>
    </source>
</evidence>
<dbReference type="PANTHER" id="PTHR33420:SF3">
    <property type="entry name" value="FIMBRIAL SUBUNIT ELFA"/>
    <property type="match status" value="1"/>
</dbReference>
<accession>A0ABT2R868</accession>
<dbReference type="RefSeq" id="WP_262661219.1">
    <property type="nucleotide sequence ID" value="NZ_JAMHKS010000066.1"/>
</dbReference>